<dbReference type="AlphaFoldDB" id="A0A7S7NKJ1"/>
<gene>
    <name evidence="2" type="ORF">IRI77_21030</name>
</gene>
<feature type="signal peptide" evidence="1">
    <location>
        <begin position="1"/>
        <end position="29"/>
    </location>
</feature>
<sequence>MTMTTGKKFTIFGVIAMAMSLTMAMPAFGASARVSVPFAFEASNVSLPAGEYLLETSDSGTVLFLTGKEAGKNAIIVAPAGDAKSRFDGKLVFEHVGSTYRLAQAQIIGAASVMRIPATHAQLLMAKDTPAERVVLALNR</sequence>
<name>A0A7S7NKJ1_PALFE</name>
<feature type="chain" id="PRO_5033031249" evidence="1">
    <location>
        <begin position="30"/>
        <end position="140"/>
    </location>
</feature>
<evidence type="ECO:0000256" key="1">
    <source>
        <dbReference type="SAM" id="SignalP"/>
    </source>
</evidence>
<dbReference type="Proteomes" id="UP000593892">
    <property type="component" value="Chromosome"/>
</dbReference>
<reference evidence="2 3" key="1">
    <citation type="submission" date="2020-10" db="EMBL/GenBank/DDBJ databases">
        <title>Complete genome sequence of Paludibaculum fermentans P105T, a facultatively anaerobic acidobacterium capable of dissimilatory Fe(III) reduction.</title>
        <authorList>
            <person name="Dedysh S.N."/>
            <person name="Beletsky A.V."/>
            <person name="Kulichevskaya I.S."/>
            <person name="Mardanov A.V."/>
            <person name="Ravin N.V."/>
        </authorList>
    </citation>
    <scope>NUCLEOTIDE SEQUENCE [LARGE SCALE GENOMIC DNA]</scope>
    <source>
        <strain evidence="2 3">P105</strain>
    </source>
</reference>
<dbReference type="KEGG" id="pfer:IRI77_21030"/>
<evidence type="ECO:0000313" key="2">
    <source>
        <dbReference type="EMBL" id="QOY85316.1"/>
    </source>
</evidence>
<organism evidence="2 3">
    <name type="scientific">Paludibaculum fermentans</name>
    <dbReference type="NCBI Taxonomy" id="1473598"/>
    <lineage>
        <taxon>Bacteria</taxon>
        <taxon>Pseudomonadati</taxon>
        <taxon>Acidobacteriota</taxon>
        <taxon>Terriglobia</taxon>
        <taxon>Bryobacterales</taxon>
        <taxon>Bryobacteraceae</taxon>
        <taxon>Paludibaculum</taxon>
    </lineage>
</organism>
<keyword evidence="3" id="KW-1185">Reference proteome</keyword>
<accession>A0A7S7NKJ1</accession>
<dbReference type="EMBL" id="CP063849">
    <property type="protein sequence ID" value="QOY85316.1"/>
    <property type="molecule type" value="Genomic_DNA"/>
</dbReference>
<protein>
    <submittedName>
        <fullName evidence="2">Uncharacterized protein</fullName>
    </submittedName>
</protein>
<evidence type="ECO:0000313" key="3">
    <source>
        <dbReference type="Proteomes" id="UP000593892"/>
    </source>
</evidence>
<proteinExistence type="predicted"/>
<dbReference type="RefSeq" id="WP_194446986.1">
    <property type="nucleotide sequence ID" value="NZ_CP063849.1"/>
</dbReference>
<keyword evidence="1" id="KW-0732">Signal</keyword>